<evidence type="ECO:0000313" key="3">
    <source>
        <dbReference type="Proteomes" id="UP000193240"/>
    </source>
</evidence>
<sequence length="309" mass="35198">MSHLTPPSSRKRPSLDEEASTSDLSTYTAGSAKRQCTSLPEKVPSSSLRLLITGKDIPWELPSKTVPSSGLRLLIPKEEAPPTPPSSITAAATMALKLTIPREQTTRDELAKVNRHKSDAERWKPKLQRPYPRQSEIKRAYPLKLLRHYPDSTVQPQPDFQRPKIDKSPRVSRLLQQFPLLETNKKRTLTIIYPSPDPATPASLAIPLSALREDLSYTRLANPELQWNQYLTQTDHARYWAWQAFSLPELDRVDRGREAMVHSGLDEVDLQRENHGWPNGLPDWKRPWTGRFAAGAAGWPETPMHFFYM</sequence>
<name>A0A1Y2MGT6_EPING</name>
<gene>
    <name evidence="2" type="ORF">B5807_00402</name>
</gene>
<proteinExistence type="predicted"/>
<accession>A0A1Y2MGT6</accession>
<dbReference type="AlphaFoldDB" id="A0A1Y2MGT6"/>
<dbReference type="Proteomes" id="UP000193240">
    <property type="component" value="Unassembled WGS sequence"/>
</dbReference>
<dbReference type="EMBL" id="KZ107838">
    <property type="protein sequence ID" value="OSS54999.1"/>
    <property type="molecule type" value="Genomic_DNA"/>
</dbReference>
<evidence type="ECO:0000313" key="2">
    <source>
        <dbReference type="EMBL" id="OSS54999.1"/>
    </source>
</evidence>
<feature type="compositionally biased region" description="Polar residues" evidence="1">
    <location>
        <begin position="21"/>
        <end position="44"/>
    </location>
</feature>
<dbReference type="InParanoid" id="A0A1Y2MGT6"/>
<evidence type="ECO:0000256" key="1">
    <source>
        <dbReference type="SAM" id="MobiDB-lite"/>
    </source>
</evidence>
<protein>
    <submittedName>
        <fullName evidence="2">Uncharacterized protein</fullName>
    </submittedName>
</protein>
<feature type="region of interest" description="Disordered" evidence="1">
    <location>
        <begin position="1"/>
        <end position="44"/>
    </location>
</feature>
<keyword evidence="3" id="KW-1185">Reference proteome</keyword>
<organism evidence="2 3">
    <name type="scientific">Epicoccum nigrum</name>
    <name type="common">Soil fungus</name>
    <name type="synonym">Epicoccum purpurascens</name>
    <dbReference type="NCBI Taxonomy" id="105696"/>
    <lineage>
        <taxon>Eukaryota</taxon>
        <taxon>Fungi</taxon>
        <taxon>Dikarya</taxon>
        <taxon>Ascomycota</taxon>
        <taxon>Pezizomycotina</taxon>
        <taxon>Dothideomycetes</taxon>
        <taxon>Pleosporomycetidae</taxon>
        <taxon>Pleosporales</taxon>
        <taxon>Pleosporineae</taxon>
        <taxon>Didymellaceae</taxon>
        <taxon>Epicoccum</taxon>
    </lineage>
</organism>
<reference evidence="2 3" key="1">
    <citation type="journal article" date="2017" name="Genome Announc.">
        <title>Genome sequence of the saprophytic ascomycete Epicoccum nigrum ICMP 19927 strain isolated from New Zealand.</title>
        <authorList>
            <person name="Fokin M."/>
            <person name="Fleetwood D."/>
            <person name="Weir B.S."/>
            <person name="Villas-Boas S.G."/>
        </authorList>
    </citation>
    <scope>NUCLEOTIDE SEQUENCE [LARGE SCALE GENOMIC DNA]</scope>
    <source>
        <strain evidence="2 3">ICMP 19927</strain>
    </source>
</reference>